<dbReference type="Proteomes" id="UP001208570">
    <property type="component" value="Unassembled WGS sequence"/>
</dbReference>
<dbReference type="PANTHER" id="PTHR15197:SF0">
    <property type="entry name" value="COILIN"/>
    <property type="match status" value="1"/>
</dbReference>
<accession>A0AAD9J9S0</accession>
<feature type="region of interest" description="Disordered" evidence="1">
    <location>
        <begin position="61"/>
        <end position="125"/>
    </location>
</feature>
<dbReference type="InterPro" id="IPR024822">
    <property type="entry name" value="Coilin"/>
</dbReference>
<evidence type="ECO:0000256" key="1">
    <source>
        <dbReference type="SAM" id="MobiDB-lite"/>
    </source>
</evidence>
<feature type="compositionally biased region" description="Polar residues" evidence="1">
    <location>
        <begin position="223"/>
        <end position="237"/>
    </location>
</feature>
<feature type="domain" description="Coilin tudor" evidence="2">
    <location>
        <begin position="455"/>
        <end position="557"/>
    </location>
</feature>
<organism evidence="3 4">
    <name type="scientific">Paralvinella palmiformis</name>
    <dbReference type="NCBI Taxonomy" id="53620"/>
    <lineage>
        <taxon>Eukaryota</taxon>
        <taxon>Metazoa</taxon>
        <taxon>Spiralia</taxon>
        <taxon>Lophotrochozoa</taxon>
        <taxon>Annelida</taxon>
        <taxon>Polychaeta</taxon>
        <taxon>Sedentaria</taxon>
        <taxon>Canalipalpata</taxon>
        <taxon>Terebellida</taxon>
        <taxon>Terebelliformia</taxon>
        <taxon>Alvinellidae</taxon>
        <taxon>Paralvinella</taxon>
    </lineage>
</organism>
<dbReference type="Pfam" id="PF23086">
    <property type="entry name" value="Tudor_Coilin"/>
    <property type="match status" value="1"/>
</dbReference>
<proteinExistence type="predicted"/>
<comment type="caution">
    <text evidence="3">The sequence shown here is derived from an EMBL/GenBank/DDBJ whole genome shotgun (WGS) entry which is preliminary data.</text>
</comment>
<evidence type="ECO:0000313" key="3">
    <source>
        <dbReference type="EMBL" id="KAK2149118.1"/>
    </source>
</evidence>
<feature type="region of interest" description="Disordered" evidence="1">
    <location>
        <begin position="180"/>
        <end position="243"/>
    </location>
</feature>
<feature type="compositionally biased region" description="Basic and acidic residues" evidence="1">
    <location>
        <begin position="66"/>
        <end position="77"/>
    </location>
</feature>
<sequence length="558" mass="61950">MAAPTESMRVKLSFVNIANGCLIPSWEDVIIIRDNEELCIVEESSNTLENGTDVINGIDAQTNSATKREKQQDEEPKKKKKKKKRKYSQAEAELAVDSISAGSTTSTVEGETDTKTSGPNLAAEEVFRYADQSKSRIKEPNEPACKRVCEAVVAEKRECSAMDDAIRKTLEAVTSVALPADEPVSSKENSGQTDGLKRKRRRTRRRKNQSIPKQTDSFHDSSVLETSTPTAETNDSYKGTIPNVKSADCSDGFRVTDFCPKHVKFGESDDEENIMNDNLDQSSTLVENSQFTKDGVLNVESIENKQSTSYNKVGKKNKDLQPTSGTAGETAGQKSSLKCADELHTASEKLHSKSDFSRSRAPKVGCVTTFQKGPFASVKVFNRKQKKKAGSVPLTKEEQLNSVATNKSFIYDNHNQEANNSLSKCSIEKKMEAIQNGAADKLQQAEESTSEISVKDYECYPELIGPPRVGDIIAYKVIEMSENYCPELSNYKEAKVLKYDSQSQDIEVEVLTKIECNKRVGRFDVTIEDEDCVFTNTEEPQTMVKIPWTSLIQPRLVT</sequence>
<dbReference type="InterPro" id="IPR056398">
    <property type="entry name" value="Tudor_Coilin"/>
</dbReference>
<feature type="compositionally biased region" description="Basic residues" evidence="1">
    <location>
        <begin position="78"/>
        <end position="87"/>
    </location>
</feature>
<reference evidence="3" key="1">
    <citation type="journal article" date="2023" name="Mol. Biol. Evol.">
        <title>Third-Generation Sequencing Reveals the Adaptive Role of the Epigenome in Three Deep-Sea Polychaetes.</title>
        <authorList>
            <person name="Perez M."/>
            <person name="Aroh O."/>
            <person name="Sun Y."/>
            <person name="Lan Y."/>
            <person name="Juniper S.K."/>
            <person name="Young C.R."/>
            <person name="Angers B."/>
            <person name="Qian P.Y."/>
        </authorList>
    </citation>
    <scope>NUCLEOTIDE SEQUENCE</scope>
    <source>
        <strain evidence="3">P08H-3</strain>
    </source>
</reference>
<dbReference type="AlphaFoldDB" id="A0AAD9J9S0"/>
<feature type="compositionally biased region" description="Polar residues" evidence="1">
    <location>
        <begin position="320"/>
        <end position="336"/>
    </location>
</feature>
<dbReference type="GO" id="GO:0000387">
    <property type="term" value="P:spliceosomal snRNP assembly"/>
    <property type="evidence" value="ECO:0007669"/>
    <property type="project" value="TreeGrafter"/>
</dbReference>
<dbReference type="GO" id="GO:0030619">
    <property type="term" value="F:U1 snRNA binding"/>
    <property type="evidence" value="ECO:0007669"/>
    <property type="project" value="TreeGrafter"/>
</dbReference>
<keyword evidence="4" id="KW-1185">Reference proteome</keyword>
<dbReference type="PANTHER" id="PTHR15197">
    <property type="entry name" value="COILIN P80"/>
    <property type="match status" value="1"/>
</dbReference>
<feature type="compositionally biased region" description="Polar residues" evidence="1">
    <location>
        <begin position="100"/>
        <end position="119"/>
    </location>
</feature>
<dbReference type="GO" id="GO:0030620">
    <property type="term" value="F:U2 snRNA binding"/>
    <property type="evidence" value="ECO:0007669"/>
    <property type="project" value="TreeGrafter"/>
</dbReference>
<dbReference type="GO" id="GO:0015030">
    <property type="term" value="C:Cajal body"/>
    <property type="evidence" value="ECO:0007669"/>
    <property type="project" value="TreeGrafter"/>
</dbReference>
<gene>
    <name evidence="3" type="ORF">LSH36_466g00024</name>
</gene>
<feature type="region of interest" description="Disordered" evidence="1">
    <location>
        <begin position="308"/>
        <end position="336"/>
    </location>
</feature>
<evidence type="ECO:0000259" key="2">
    <source>
        <dbReference type="Pfam" id="PF23086"/>
    </source>
</evidence>
<name>A0AAD9J9S0_9ANNE</name>
<dbReference type="EMBL" id="JAODUP010000466">
    <property type="protein sequence ID" value="KAK2149118.1"/>
    <property type="molecule type" value="Genomic_DNA"/>
</dbReference>
<protein>
    <recommendedName>
        <fullName evidence="2">Coilin tudor domain-containing protein</fullName>
    </recommendedName>
</protein>
<evidence type="ECO:0000313" key="4">
    <source>
        <dbReference type="Proteomes" id="UP001208570"/>
    </source>
</evidence>
<feature type="compositionally biased region" description="Basic residues" evidence="1">
    <location>
        <begin position="197"/>
        <end position="208"/>
    </location>
</feature>